<evidence type="ECO:0000256" key="7">
    <source>
        <dbReference type="ARBA" id="ARBA00022840"/>
    </source>
</evidence>
<dbReference type="EMBL" id="BAUW01000008">
    <property type="protein sequence ID" value="GAE44411.1"/>
    <property type="molecule type" value="Genomic_DNA"/>
</dbReference>
<keyword evidence="3" id="KW-0597">Phosphoprotein</keyword>
<dbReference type="InterPro" id="IPR036890">
    <property type="entry name" value="HATPase_C_sf"/>
</dbReference>
<dbReference type="InterPro" id="IPR036097">
    <property type="entry name" value="HisK_dim/P_sf"/>
</dbReference>
<evidence type="ECO:0000313" key="10">
    <source>
        <dbReference type="EMBL" id="GAE44411.1"/>
    </source>
</evidence>
<evidence type="ECO:0000256" key="2">
    <source>
        <dbReference type="ARBA" id="ARBA00012438"/>
    </source>
</evidence>
<dbReference type="PANTHER" id="PTHR43065:SF46">
    <property type="entry name" value="C4-DICARBOXYLATE TRANSPORT SENSOR PROTEIN DCTB"/>
    <property type="match status" value="1"/>
</dbReference>
<keyword evidence="5" id="KW-0547">Nucleotide-binding</keyword>
<evidence type="ECO:0000256" key="5">
    <source>
        <dbReference type="ARBA" id="ARBA00022741"/>
    </source>
</evidence>
<dbReference type="PRINTS" id="PR00344">
    <property type="entry name" value="BCTRLSENSOR"/>
</dbReference>
<dbReference type="EC" id="2.7.13.3" evidence="2"/>
<dbReference type="InterPro" id="IPR005467">
    <property type="entry name" value="His_kinase_dom"/>
</dbReference>
<dbReference type="AlphaFoldDB" id="W4RJE5"/>
<dbReference type="PROSITE" id="PS50109">
    <property type="entry name" value="HIS_KIN"/>
    <property type="match status" value="1"/>
</dbReference>
<reference evidence="10 11" key="1">
    <citation type="submission" date="2013-12" db="EMBL/GenBank/DDBJ databases">
        <title>NBRP : Genome information of microbial organism related human and environment.</title>
        <authorList>
            <person name="Hattori M."/>
            <person name="Oshima K."/>
            <person name="Inaba H."/>
            <person name="Suda W."/>
            <person name="Sakamoto M."/>
            <person name="Iino T."/>
            <person name="Kitahara M."/>
            <person name="Oshida Y."/>
            <person name="Iida T."/>
            <person name="Kudo T."/>
            <person name="Itoh T."/>
            <person name="Ahmed I."/>
            <person name="Ohkuma M."/>
        </authorList>
    </citation>
    <scope>NUCLEOTIDE SEQUENCE [LARGE SCALE GENOMIC DNA]</scope>
    <source>
        <strain evidence="10 11">JCM 21738</strain>
    </source>
</reference>
<evidence type="ECO:0000256" key="3">
    <source>
        <dbReference type="ARBA" id="ARBA00022553"/>
    </source>
</evidence>
<evidence type="ECO:0000313" key="11">
    <source>
        <dbReference type="Proteomes" id="UP000018949"/>
    </source>
</evidence>
<proteinExistence type="predicted"/>
<keyword evidence="4" id="KW-0808">Transferase</keyword>
<dbReference type="InterPro" id="IPR003594">
    <property type="entry name" value="HATPase_dom"/>
</dbReference>
<dbReference type="InterPro" id="IPR004358">
    <property type="entry name" value="Sig_transdc_His_kin-like_C"/>
</dbReference>
<organism evidence="10 11">
    <name type="scientific">Mesobacillus boroniphilus JCM 21738</name>
    <dbReference type="NCBI Taxonomy" id="1294265"/>
    <lineage>
        <taxon>Bacteria</taxon>
        <taxon>Bacillati</taxon>
        <taxon>Bacillota</taxon>
        <taxon>Bacilli</taxon>
        <taxon>Bacillales</taxon>
        <taxon>Bacillaceae</taxon>
        <taxon>Mesobacillus</taxon>
    </lineage>
</organism>
<evidence type="ECO:0000259" key="9">
    <source>
        <dbReference type="PROSITE" id="PS50109"/>
    </source>
</evidence>
<dbReference type="CDD" id="cd00082">
    <property type="entry name" value="HisKA"/>
    <property type="match status" value="1"/>
</dbReference>
<keyword evidence="6 10" id="KW-0418">Kinase</keyword>
<dbReference type="Proteomes" id="UP000018949">
    <property type="component" value="Unassembled WGS sequence"/>
</dbReference>
<keyword evidence="7" id="KW-0067">ATP-binding</keyword>
<name>W4RJE5_9BACI</name>
<dbReference type="Gene3D" id="3.30.565.10">
    <property type="entry name" value="Histidine kinase-like ATPase, C-terminal domain"/>
    <property type="match status" value="1"/>
</dbReference>
<feature type="domain" description="Histidine kinase" evidence="9">
    <location>
        <begin position="1"/>
        <end position="196"/>
    </location>
</feature>
<dbReference type="Gene3D" id="1.10.287.130">
    <property type="match status" value="1"/>
</dbReference>
<dbReference type="InterPro" id="IPR003661">
    <property type="entry name" value="HisK_dim/P_dom"/>
</dbReference>
<gene>
    <name evidence="10" type="ORF">JCM21738_1121</name>
</gene>
<keyword evidence="11" id="KW-1185">Reference proteome</keyword>
<dbReference type="Pfam" id="PF02518">
    <property type="entry name" value="HATPase_c"/>
    <property type="match status" value="1"/>
</dbReference>
<evidence type="ECO:0000256" key="6">
    <source>
        <dbReference type="ARBA" id="ARBA00022777"/>
    </source>
</evidence>
<comment type="caution">
    <text evidence="10">The sequence shown here is derived from an EMBL/GenBank/DDBJ whole genome shotgun (WGS) entry which is preliminary data.</text>
</comment>
<accession>W4RJE5</accession>
<comment type="catalytic activity">
    <reaction evidence="1">
        <text>ATP + protein L-histidine = ADP + protein N-phospho-L-histidine.</text>
        <dbReference type="EC" id="2.7.13.3"/>
    </reaction>
</comment>
<dbReference type="SUPFAM" id="SSF47384">
    <property type="entry name" value="Homodimeric domain of signal transducing histidine kinase"/>
    <property type="match status" value="1"/>
</dbReference>
<keyword evidence="8" id="KW-0902">Two-component regulatory system</keyword>
<evidence type="ECO:0000256" key="4">
    <source>
        <dbReference type="ARBA" id="ARBA00022679"/>
    </source>
</evidence>
<dbReference type="eggNOG" id="COG5000">
    <property type="taxonomic scope" value="Bacteria"/>
</dbReference>
<dbReference type="SMART" id="SM00387">
    <property type="entry name" value="HATPase_c"/>
    <property type="match status" value="1"/>
</dbReference>
<evidence type="ECO:0000256" key="8">
    <source>
        <dbReference type="ARBA" id="ARBA00023012"/>
    </source>
</evidence>
<dbReference type="GO" id="GO:0000155">
    <property type="term" value="F:phosphorelay sensor kinase activity"/>
    <property type="evidence" value="ECO:0007669"/>
    <property type="project" value="InterPro"/>
</dbReference>
<dbReference type="GO" id="GO:0005524">
    <property type="term" value="F:ATP binding"/>
    <property type="evidence" value="ECO:0007669"/>
    <property type="project" value="UniProtKB-KW"/>
</dbReference>
<dbReference type="PANTHER" id="PTHR43065">
    <property type="entry name" value="SENSOR HISTIDINE KINASE"/>
    <property type="match status" value="1"/>
</dbReference>
<dbReference type="SUPFAM" id="SSF55874">
    <property type="entry name" value="ATPase domain of HSP90 chaperone/DNA topoisomerase II/histidine kinase"/>
    <property type="match status" value="1"/>
</dbReference>
<sequence>MKGFLQLLGEKDYPEEKKKEFIDIAVQELNRAEEVINDFLTFARPAFEKEEQIEVDKELNQVLNVLNPLANFNGVKITKKYSSGLVILGDRSKFKQGFINLIKNGLEAMPNGGELIVQTFRTGTVIHILVRDTGLGMTEEQIARLGEPYYTTKGQQGTGLGMMVTFSIITAMRGKVEIKSQVGIGTTFHIRFSNLLDEK</sequence>
<protein>
    <recommendedName>
        <fullName evidence="2">histidine kinase</fullName>
        <ecNumber evidence="2">2.7.13.3</ecNumber>
    </recommendedName>
</protein>
<evidence type="ECO:0000256" key="1">
    <source>
        <dbReference type="ARBA" id="ARBA00000085"/>
    </source>
</evidence>
<dbReference type="Pfam" id="PF00512">
    <property type="entry name" value="HisKA"/>
    <property type="match status" value="1"/>
</dbReference>